<evidence type="ECO:0000313" key="2">
    <source>
        <dbReference type="Proteomes" id="UP000593574"/>
    </source>
</evidence>
<gene>
    <name evidence="1" type="ORF">Golax_022942</name>
</gene>
<evidence type="ECO:0000313" key="1">
    <source>
        <dbReference type="EMBL" id="MBA0729812.1"/>
    </source>
</evidence>
<dbReference type="AlphaFoldDB" id="A0A7J9B0V9"/>
<comment type="caution">
    <text evidence="1">The sequence shown here is derived from an EMBL/GenBank/DDBJ whole genome shotgun (WGS) entry which is preliminary data.</text>
</comment>
<accession>A0A7J9B0V9</accession>
<dbReference type="EMBL" id="JABEZV010440023">
    <property type="protein sequence ID" value="MBA0729812.1"/>
    <property type="molecule type" value="Genomic_DNA"/>
</dbReference>
<sequence>MEQYFRAINVKNDVKKNVARAKVWQLTQRGMVREYVREFSELIL</sequence>
<dbReference type="Proteomes" id="UP000593574">
    <property type="component" value="Unassembled WGS sequence"/>
</dbReference>
<evidence type="ECO:0008006" key="3">
    <source>
        <dbReference type="Google" id="ProtNLM"/>
    </source>
</evidence>
<proteinExistence type="predicted"/>
<protein>
    <recommendedName>
        <fullName evidence="3">Retrotransposon gag domain-containing protein</fullName>
    </recommendedName>
</protein>
<name>A0A7J9B0V9_9ROSI</name>
<reference evidence="1 2" key="1">
    <citation type="journal article" date="2019" name="Genome Biol. Evol.">
        <title>Insights into the evolution of the New World diploid cottons (Gossypium, subgenus Houzingenia) based on genome sequencing.</title>
        <authorList>
            <person name="Grover C.E."/>
            <person name="Arick M.A. 2nd"/>
            <person name="Thrash A."/>
            <person name="Conover J.L."/>
            <person name="Sanders W.S."/>
            <person name="Peterson D.G."/>
            <person name="Frelichowski J.E."/>
            <person name="Scheffler J.A."/>
            <person name="Scheffler B.E."/>
            <person name="Wendel J.F."/>
        </authorList>
    </citation>
    <scope>NUCLEOTIDE SEQUENCE [LARGE SCALE GENOMIC DNA]</scope>
    <source>
        <strain evidence="1">4</strain>
        <tissue evidence="1">Leaf</tissue>
    </source>
</reference>
<organism evidence="1 2">
    <name type="scientific">Gossypium laxum</name>
    <dbReference type="NCBI Taxonomy" id="34288"/>
    <lineage>
        <taxon>Eukaryota</taxon>
        <taxon>Viridiplantae</taxon>
        <taxon>Streptophyta</taxon>
        <taxon>Embryophyta</taxon>
        <taxon>Tracheophyta</taxon>
        <taxon>Spermatophyta</taxon>
        <taxon>Magnoliopsida</taxon>
        <taxon>eudicotyledons</taxon>
        <taxon>Gunneridae</taxon>
        <taxon>Pentapetalae</taxon>
        <taxon>rosids</taxon>
        <taxon>malvids</taxon>
        <taxon>Malvales</taxon>
        <taxon>Malvaceae</taxon>
        <taxon>Malvoideae</taxon>
        <taxon>Gossypium</taxon>
    </lineage>
</organism>
<keyword evidence="2" id="KW-1185">Reference proteome</keyword>